<dbReference type="InterPro" id="IPR026791">
    <property type="entry name" value="DOCK"/>
</dbReference>
<dbReference type="InterPro" id="IPR046773">
    <property type="entry name" value="DOCKER_Lobe_C"/>
</dbReference>
<evidence type="ECO:0008006" key="6">
    <source>
        <dbReference type="Google" id="ProtNLM"/>
    </source>
</evidence>
<dbReference type="Proteomes" id="UP000006882">
    <property type="component" value="Chromosome G3"/>
</dbReference>
<gene>
    <name evidence="4" type="ORF">PRUPE_3G108400</name>
</gene>
<organism evidence="4 5">
    <name type="scientific">Prunus persica</name>
    <name type="common">Peach</name>
    <name type="synonym">Amygdalus persica</name>
    <dbReference type="NCBI Taxonomy" id="3760"/>
    <lineage>
        <taxon>Eukaryota</taxon>
        <taxon>Viridiplantae</taxon>
        <taxon>Streptophyta</taxon>
        <taxon>Embryophyta</taxon>
        <taxon>Tracheophyta</taxon>
        <taxon>Spermatophyta</taxon>
        <taxon>Magnoliopsida</taxon>
        <taxon>eudicotyledons</taxon>
        <taxon>Gunneridae</taxon>
        <taxon>Pentapetalae</taxon>
        <taxon>rosids</taxon>
        <taxon>fabids</taxon>
        <taxon>Rosales</taxon>
        <taxon>Rosaceae</taxon>
        <taxon>Amygdaloideae</taxon>
        <taxon>Amygdaleae</taxon>
        <taxon>Prunus</taxon>
    </lineage>
</organism>
<feature type="domain" description="DOCKER Lobe B" evidence="3">
    <location>
        <begin position="111"/>
        <end position="184"/>
    </location>
</feature>
<evidence type="ECO:0000259" key="2">
    <source>
        <dbReference type="Pfam" id="PF20421"/>
    </source>
</evidence>
<dbReference type="Pfam" id="PF20421">
    <property type="entry name" value="DHR-2_Lobe_C"/>
    <property type="match status" value="1"/>
</dbReference>
<reference evidence="4 5" key="1">
    <citation type="journal article" date="2013" name="Nat. Genet.">
        <title>The high-quality draft genome of peach (Prunus persica) identifies unique patterns of genetic diversity, domestication and genome evolution.</title>
        <authorList>
            <consortium name="International Peach Genome Initiative"/>
            <person name="Verde I."/>
            <person name="Abbott A.G."/>
            <person name="Scalabrin S."/>
            <person name="Jung S."/>
            <person name="Shu S."/>
            <person name="Marroni F."/>
            <person name="Zhebentyayeva T."/>
            <person name="Dettori M.T."/>
            <person name="Grimwood J."/>
            <person name="Cattonaro F."/>
            <person name="Zuccolo A."/>
            <person name="Rossini L."/>
            <person name="Jenkins J."/>
            <person name="Vendramin E."/>
            <person name="Meisel L.A."/>
            <person name="Decroocq V."/>
            <person name="Sosinski B."/>
            <person name="Prochnik S."/>
            <person name="Mitros T."/>
            <person name="Policriti A."/>
            <person name="Cipriani G."/>
            <person name="Dondini L."/>
            <person name="Ficklin S."/>
            <person name="Goodstein D.M."/>
            <person name="Xuan P."/>
            <person name="Del Fabbro C."/>
            <person name="Aramini V."/>
            <person name="Copetti D."/>
            <person name="Gonzalez S."/>
            <person name="Horner D.S."/>
            <person name="Falchi R."/>
            <person name="Lucas S."/>
            <person name="Mica E."/>
            <person name="Maldonado J."/>
            <person name="Lazzari B."/>
            <person name="Bielenberg D."/>
            <person name="Pirona R."/>
            <person name="Miculan M."/>
            <person name="Barakat A."/>
            <person name="Testolin R."/>
            <person name="Stella A."/>
            <person name="Tartarini S."/>
            <person name="Tonutti P."/>
            <person name="Arus P."/>
            <person name="Orellana A."/>
            <person name="Wells C."/>
            <person name="Main D."/>
            <person name="Vizzotto G."/>
            <person name="Silva H."/>
            <person name="Salamini F."/>
            <person name="Schmutz J."/>
            <person name="Morgante M."/>
            <person name="Rokhsar D.S."/>
        </authorList>
    </citation>
    <scope>NUCLEOTIDE SEQUENCE [LARGE SCALE GENOMIC DNA]</scope>
    <source>
        <strain evidence="5">cv. Nemared</strain>
    </source>
</reference>
<dbReference type="InterPro" id="IPR046770">
    <property type="entry name" value="DOCKER_Lobe_B"/>
</dbReference>
<feature type="domain" description="DOCKER Lobe C" evidence="2">
    <location>
        <begin position="213"/>
        <end position="262"/>
    </location>
</feature>
<dbReference type="Pfam" id="PF20422">
    <property type="entry name" value="DHR-2_Lobe_B"/>
    <property type="match status" value="1"/>
</dbReference>
<dbReference type="EMBL" id="CM007653">
    <property type="protein sequence ID" value="ONI16589.1"/>
    <property type="molecule type" value="Genomic_DNA"/>
</dbReference>
<dbReference type="PANTHER" id="PTHR23317:SF76">
    <property type="entry name" value="LD20667P"/>
    <property type="match status" value="1"/>
</dbReference>
<evidence type="ECO:0000313" key="4">
    <source>
        <dbReference type="EMBL" id="ONI16589.1"/>
    </source>
</evidence>
<feature type="domain" description="DOCKER Lobe A" evidence="1">
    <location>
        <begin position="19"/>
        <end position="58"/>
    </location>
</feature>
<proteinExistence type="predicted"/>
<dbReference type="InterPro" id="IPR046769">
    <property type="entry name" value="DOCKER_Lobe_A"/>
</dbReference>
<dbReference type="InterPro" id="IPR043162">
    <property type="entry name" value="DOCK_C_lobe_C"/>
</dbReference>
<dbReference type="eggNOG" id="KOG1997">
    <property type="taxonomic scope" value="Eukaryota"/>
</dbReference>
<dbReference type="GO" id="GO:0007264">
    <property type="term" value="P:small GTPase-mediated signal transduction"/>
    <property type="evidence" value="ECO:0007669"/>
    <property type="project" value="InterPro"/>
</dbReference>
<protein>
    <recommendedName>
        <fullName evidence="6">DOCKER domain-containing protein</fullName>
    </recommendedName>
</protein>
<accession>A0A251PYD8</accession>
<dbReference type="AlphaFoldDB" id="A0A251PYD8"/>
<name>A0A251PYD8_PRUPE</name>
<evidence type="ECO:0000259" key="1">
    <source>
        <dbReference type="Pfam" id="PF06920"/>
    </source>
</evidence>
<dbReference type="InterPro" id="IPR043161">
    <property type="entry name" value="DOCK_C_lobe_A"/>
</dbReference>
<evidence type="ECO:0000313" key="5">
    <source>
        <dbReference type="Proteomes" id="UP000006882"/>
    </source>
</evidence>
<dbReference type="Pfam" id="PF06920">
    <property type="entry name" value="DHR-2_Lobe_A"/>
    <property type="match status" value="1"/>
</dbReference>
<sequence>MVSNEICSETSAAEVEGYVLQLTNKLFSQGELFHFCASILELVIPVYKSRRAYGQLNRVGFYGGRFGKLDGKECAYREACDVRLGDIVEKLSHIYECGMDGNHTLHIIPDSRQVKADELQSSVCYLQITAVDSVMEDEDLGSRRERIFSLSTGSVCARVFERFFFDTPFTKNGKTQGGLEDQWNLQKMPLGMINSRTAALRNELEEPRSSEGDQLSRFQTLQGILQVSVAVQVNNGVPSVCTAFLSGEPATRLRSQELQQLIGALL</sequence>
<keyword evidence="5" id="KW-1185">Reference proteome</keyword>
<dbReference type="PANTHER" id="PTHR23317">
    <property type="entry name" value="DEDICATOR OF CYTOKINESIS DOCK"/>
    <property type="match status" value="1"/>
</dbReference>
<dbReference type="Gene3D" id="1.25.40.410">
    <property type="match status" value="1"/>
</dbReference>
<dbReference type="STRING" id="3760.A0A251PYD8"/>
<evidence type="ECO:0000259" key="3">
    <source>
        <dbReference type="Pfam" id="PF20422"/>
    </source>
</evidence>
<dbReference type="GO" id="GO:0005085">
    <property type="term" value="F:guanyl-nucleotide exchange factor activity"/>
    <property type="evidence" value="ECO:0007669"/>
    <property type="project" value="InterPro"/>
</dbReference>
<dbReference type="Gene3D" id="1.20.58.740">
    <property type="match status" value="1"/>
</dbReference>
<dbReference type="Gramene" id="ONI16589">
    <property type="protein sequence ID" value="ONI16589"/>
    <property type="gene ID" value="PRUPE_3G108400"/>
</dbReference>